<protein>
    <recommendedName>
        <fullName evidence="4">Secreted protein</fullName>
    </recommendedName>
</protein>
<dbReference type="Proteomes" id="UP000824469">
    <property type="component" value="Unassembled WGS sequence"/>
</dbReference>
<reference evidence="2 3" key="1">
    <citation type="journal article" date="2021" name="Nat. Plants">
        <title>The Taxus genome provides insights into paclitaxel biosynthesis.</title>
        <authorList>
            <person name="Xiong X."/>
            <person name="Gou J."/>
            <person name="Liao Q."/>
            <person name="Li Y."/>
            <person name="Zhou Q."/>
            <person name="Bi G."/>
            <person name="Li C."/>
            <person name="Du R."/>
            <person name="Wang X."/>
            <person name="Sun T."/>
            <person name="Guo L."/>
            <person name="Liang H."/>
            <person name="Lu P."/>
            <person name="Wu Y."/>
            <person name="Zhang Z."/>
            <person name="Ro D.K."/>
            <person name="Shang Y."/>
            <person name="Huang S."/>
            <person name="Yan J."/>
        </authorList>
    </citation>
    <scope>NUCLEOTIDE SEQUENCE [LARGE SCALE GENOMIC DNA]</scope>
    <source>
        <strain evidence="2">Ta-2019</strain>
    </source>
</reference>
<evidence type="ECO:0000313" key="3">
    <source>
        <dbReference type="Proteomes" id="UP000824469"/>
    </source>
</evidence>
<name>A0AA38CJD7_TAXCH</name>
<feature type="chain" id="PRO_5041264719" description="Secreted protein" evidence="1">
    <location>
        <begin position="23"/>
        <end position="81"/>
    </location>
</feature>
<gene>
    <name evidence="2" type="ORF">KI387_013203</name>
</gene>
<feature type="non-terminal residue" evidence="2">
    <location>
        <position position="81"/>
    </location>
</feature>
<accession>A0AA38CJD7</accession>
<organism evidence="2 3">
    <name type="scientific">Taxus chinensis</name>
    <name type="common">Chinese yew</name>
    <name type="synonym">Taxus wallichiana var. chinensis</name>
    <dbReference type="NCBI Taxonomy" id="29808"/>
    <lineage>
        <taxon>Eukaryota</taxon>
        <taxon>Viridiplantae</taxon>
        <taxon>Streptophyta</taxon>
        <taxon>Embryophyta</taxon>
        <taxon>Tracheophyta</taxon>
        <taxon>Spermatophyta</taxon>
        <taxon>Pinopsida</taxon>
        <taxon>Pinidae</taxon>
        <taxon>Conifers II</taxon>
        <taxon>Cupressales</taxon>
        <taxon>Taxaceae</taxon>
        <taxon>Taxus</taxon>
    </lineage>
</organism>
<keyword evidence="3" id="KW-1185">Reference proteome</keyword>
<evidence type="ECO:0008006" key="4">
    <source>
        <dbReference type="Google" id="ProtNLM"/>
    </source>
</evidence>
<sequence length="81" mass="8942">MIPIATPLRILLRLAFQSVASAAAHTDTEQRRAQLEQVAIGSLPTFYMEQAAATDLHVQQQVFQALRTSSMTKILACNQTE</sequence>
<evidence type="ECO:0000313" key="2">
    <source>
        <dbReference type="EMBL" id="KAH9301620.1"/>
    </source>
</evidence>
<keyword evidence="1" id="KW-0732">Signal</keyword>
<dbReference type="AlphaFoldDB" id="A0AA38CJD7"/>
<dbReference type="EMBL" id="JAHRHJ020000009">
    <property type="protein sequence ID" value="KAH9301620.1"/>
    <property type="molecule type" value="Genomic_DNA"/>
</dbReference>
<feature type="signal peptide" evidence="1">
    <location>
        <begin position="1"/>
        <end position="22"/>
    </location>
</feature>
<proteinExistence type="predicted"/>
<comment type="caution">
    <text evidence="2">The sequence shown here is derived from an EMBL/GenBank/DDBJ whole genome shotgun (WGS) entry which is preliminary data.</text>
</comment>
<evidence type="ECO:0000256" key="1">
    <source>
        <dbReference type="SAM" id="SignalP"/>
    </source>
</evidence>